<sequence>MKKDDRINQIAEKTLEIINNKGSVDALRTKDLADAIGASEATIFKFFESKEEILDTVIRRYIHRKPLKIQASDLKTLDDFENFLREILDTSLDASPSRVPYVSLLIQISLKGNSIAQENFEDLKKIWAIIEDRIEYGKKHWNFSDSVDSKLQTRLFYFAAVMYYIQMEVFNRKSVESESFDVIEVKETLLANFLKILTEGNNR</sequence>
<evidence type="ECO:0000259" key="2">
    <source>
        <dbReference type="PROSITE" id="PS50977"/>
    </source>
</evidence>
<keyword evidence="1" id="KW-0238">DNA-binding</keyword>
<evidence type="ECO:0000256" key="1">
    <source>
        <dbReference type="ARBA" id="ARBA00023125"/>
    </source>
</evidence>
<name>A0A382HSC1_9ZZZZ</name>
<evidence type="ECO:0000313" key="3">
    <source>
        <dbReference type="EMBL" id="SVB90022.1"/>
    </source>
</evidence>
<dbReference type="Pfam" id="PF00440">
    <property type="entry name" value="TetR_N"/>
    <property type="match status" value="1"/>
</dbReference>
<proteinExistence type="predicted"/>
<dbReference type="AlphaFoldDB" id="A0A382HSC1"/>
<dbReference type="Gene3D" id="1.10.357.10">
    <property type="entry name" value="Tetracycline Repressor, domain 2"/>
    <property type="match status" value="1"/>
</dbReference>
<gene>
    <name evidence="3" type="ORF">METZ01_LOCUS242876</name>
</gene>
<dbReference type="InterPro" id="IPR009057">
    <property type="entry name" value="Homeodomain-like_sf"/>
</dbReference>
<dbReference type="EMBL" id="UINC01062931">
    <property type="protein sequence ID" value="SVB90022.1"/>
    <property type="molecule type" value="Genomic_DNA"/>
</dbReference>
<dbReference type="GO" id="GO:0003677">
    <property type="term" value="F:DNA binding"/>
    <property type="evidence" value="ECO:0007669"/>
    <property type="project" value="UniProtKB-KW"/>
</dbReference>
<protein>
    <recommendedName>
        <fullName evidence="2">HTH tetR-type domain-containing protein</fullName>
    </recommendedName>
</protein>
<feature type="domain" description="HTH tetR-type" evidence="2">
    <location>
        <begin position="4"/>
        <end position="65"/>
    </location>
</feature>
<dbReference type="InterPro" id="IPR001647">
    <property type="entry name" value="HTH_TetR"/>
</dbReference>
<dbReference type="PROSITE" id="PS50977">
    <property type="entry name" value="HTH_TETR_2"/>
    <property type="match status" value="1"/>
</dbReference>
<reference evidence="3" key="1">
    <citation type="submission" date="2018-05" db="EMBL/GenBank/DDBJ databases">
        <authorList>
            <person name="Lanie J.A."/>
            <person name="Ng W.-L."/>
            <person name="Kazmierczak K.M."/>
            <person name="Andrzejewski T.M."/>
            <person name="Davidsen T.M."/>
            <person name="Wayne K.J."/>
            <person name="Tettelin H."/>
            <person name="Glass J.I."/>
            <person name="Rusch D."/>
            <person name="Podicherti R."/>
            <person name="Tsui H.-C.T."/>
            <person name="Winkler M.E."/>
        </authorList>
    </citation>
    <scope>NUCLEOTIDE SEQUENCE</scope>
</reference>
<organism evidence="3">
    <name type="scientific">marine metagenome</name>
    <dbReference type="NCBI Taxonomy" id="408172"/>
    <lineage>
        <taxon>unclassified sequences</taxon>
        <taxon>metagenomes</taxon>
        <taxon>ecological metagenomes</taxon>
    </lineage>
</organism>
<accession>A0A382HSC1</accession>
<dbReference type="SUPFAM" id="SSF46689">
    <property type="entry name" value="Homeodomain-like"/>
    <property type="match status" value="1"/>
</dbReference>